<comment type="catalytic activity">
    <reaction evidence="19">
        <text>N-(9Z-hexadecenoyl) ethanolamine + H2O = (9Z)-hexadecenoate + ethanolamine</text>
        <dbReference type="Rhea" id="RHEA:35563"/>
        <dbReference type="ChEBI" id="CHEBI:15377"/>
        <dbReference type="ChEBI" id="CHEBI:32372"/>
        <dbReference type="ChEBI" id="CHEBI:57603"/>
        <dbReference type="ChEBI" id="CHEBI:71465"/>
    </reaction>
    <physiologicalReaction direction="left-to-right" evidence="19">
        <dbReference type="Rhea" id="RHEA:35564"/>
    </physiologicalReaction>
</comment>
<comment type="catalytic activity">
    <reaction evidence="8">
        <text>(9Z)-octadecenoate + glycine = N-(9Z-octadecenoyl)glycine + H2O</text>
        <dbReference type="Rhea" id="RHEA:51316"/>
        <dbReference type="ChEBI" id="CHEBI:15377"/>
        <dbReference type="ChEBI" id="CHEBI:30823"/>
        <dbReference type="ChEBI" id="CHEBI:57305"/>
        <dbReference type="ChEBI" id="CHEBI:133992"/>
    </reaction>
    <physiologicalReaction direction="right-to-left" evidence="8">
        <dbReference type="Rhea" id="RHEA:51318"/>
    </physiologicalReaction>
</comment>
<comment type="catalytic activity">
    <reaction evidence="1">
        <text>(9Z)-octadecenamide + H2O = (9Z)-octadecenoate + NH4(+)</text>
        <dbReference type="Rhea" id="RHEA:26506"/>
        <dbReference type="ChEBI" id="CHEBI:15377"/>
        <dbReference type="ChEBI" id="CHEBI:28938"/>
        <dbReference type="ChEBI" id="CHEBI:30823"/>
        <dbReference type="ChEBI" id="CHEBI:116314"/>
        <dbReference type="EC" id="3.5.1.99"/>
    </reaction>
    <physiologicalReaction direction="left-to-right" evidence="1">
        <dbReference type="Rhea" id="RHEA:26507"/>
    </physiologicalReaction>
</comment>
<dbReference type="GO" id="GO:0004040">
    <property type="term" value="F:amidase activity"/>
    <property type="evidence" value="ECO:0007669"/>
    <property type="project" value="TreeGrafter"/>
</dbReference>
<dbReference type="PANTHER" id="PTHR45847">
    <property type="entry name" value="FATTY ACID AMIDE HYDROLASE"/>
    <property type="match status" value="1"/>
</dbReference>
<evidence type="ECO:0000256" key="1">
    <source>
        <dbReference type="ARBA" id="ARBA00000208"/>
    </source>
</evidence>
<evidence type="ECO:0000313" key="40">
    <source>
        <dbReference type="Proteomes" id="UP000594220"/>
    </source>
</evidence>
<keyword evidence="6" id="KW-0442">Lipid degradation</keyword>
<comment type="catalytic activity">
    <reaction evidence="13">
        <text>(11Z,14Z)-eicosadienamide + H2O = (11Z,14Z)-eicosadienoate + NH4(+)</text>
        <dbReference type="Rhea" id="RHEA:63004"/>
        <dbReference type="ChEBI" id="CHEBI:15377"/>
        <dbReference type="ChEBI" id="CHEBI:28938"/>
        <dbReference type="ChEBI" id="CHEBI:77220"/>
        <dbReference type="ChEBI" id="CHEBI:146165"/>
    </reaction>
    <physiologicalReaction direction="left-to-right" evidence="13">
        <dbReference type="Rhea" id="RHEA:63005"/>
    </physiologicalReaction>
</comment>
<evidence type="ECO:0000256" key="10">
    <source>
        <dbReference type="ARBA" id="ARBA00048052"/>
    </source>
</evidence>
<evidence type="ECO:0000256" key="22">
    <source>
        <dbReference type="ARBA" id="ARBA00051914"/>
    </source>
</evidence>
<dbReference type="Gene3D" id="3.90.1300.10">
    <property type="entry name" value="Amidase signature (AS) domain"/>
    <property type="match status" value="1"/>
</dbReference>
<evidence type="ECO:0000256" key="12">
    <source>
        <dbReference type="ARBA" id="ARBA00050294"/>
    </source>
</evidence>
<comment type="catalytic activity">
    <reaction evidence="22">
        <text>N-docosanoyl-taurine + H2O = docosanoate + taurine</text>
        <dbReference type="Rhea" id="RHEA:63156"/>
        <dbReference type="ChEBI" id="CHEBI:15377"/>
        <dbReference type="ChEBI" id="CHEBI:23858"/>
        <dbReference type="ChEBI" id="CHEBI:146196"/>
        <dbReference type="ChEBI" id="CHEBI:507393"/>
    </reaction>
    <physiologicalReaction direction="left-to-right" evidence="22">
        <dbReference type="Rhea" id="RHEA:63157"/>
    </physiologicalReaction>
</comment>
<dbReference type="EC" id="3.5.1.99" evidence="3"/>
<keyword evidence="40" id="KW-1185">Reference proteome</keyword>
<evidence type="ECO:0000256" key="35">
    <source>
        <dbReference type="ARBA" id="ARBA00077111"/>
    </source>
</evidence>
<comment type="catalytic activity">
    <reaction evidence="30">
        <text>N-(5Z,8Z,11Z,14Z)-eicosatetraenoyl-glycine + H2O = (5Z,8Z,11Z,14Z)-eicosatetraenoate + glycine</text>
        <dbReference type="Rhea" id="RHEA:64108"/>
        <dbReference type="ChEBI" id="CHEBI:15377"/>
        <dbReference type="ChEBI" id="CHEBI:32395"/>
        <dbReference type="ChEBI" id="CHEBI:57305"/>
        <dbReference type="ChEBI" id="CHEBI:59002"/>
    </reaction>
    <physiologicalReaction direction="left-to-right" evidence="30">
        <dbReference type="Rhea" id="RHEA:64109"/>
    </physiologicalReaction>
</comment>
<name>A0A7M4FPG3_CROPO</name>
<dbReference type="InterPro" id="IPR036928">
    <property type="entry name" value="AS_sf"/>
</dbReference>
<evidence type="ECO:0000256" key="28">
    <source>
        <dbReference type="ARBA" id="ARBA00052514"/>
    </source>
</evidence>
<evidence type="ECO:0000256" key="27">
    <source>
        <dbReference type="ARBA" id="ARBA00052512"/>
    </source>
</evidence>
<comment type="catalytic activity">
    <reaction evidence="33">
        <text>(15Z)-tetracosenamide + H2O = (15Z)-tetracosenoate + NH4(+)</text>
        <dbReference type="Rhea" id="RHEA:63028"/>
        <dbReference type="ChEBI" id="CHEBI:15377"/>
        <dbReference type="ChEBI" id="CHEBI:28938"/>
        <dbReference type="ChEBI" id="CHEBI:32392"/>
        <dbReference type="ChEBI" id="CHEBI:146166"/>
    </reaction>
    <physiologicalReaction direction="left-to-right" evidence="33">
        <dbReference type="Rhea" id="RHEA:63029"/>
    </physiologicalReaction>
</comment>
<dbReference type="PROSITE" id="PS00571">
    <property type="entry name" value="AMIDASES"/>
    <property type="match status" value="1"/>
</dbReference>
<evidence type="ECO:0000256" key="18">
    <source>
        <dbReference type="ARBA" id="ARBA00051311"/>
    </source>
</evidence>
<evidence type="ECO:0000256" key="7">
    <source>
        <dbReference type="ARBA" id="ARBA00023098"/>
    </source>
</evidence>
<evidence type="ECO:0000256" key="9">
    <source>
        <dbReference type="ARBA" id="ARBA00047476"/>
    </source>
</evidence>
<evidence type="ECO:0000256" key="21">
    <source>
        <dbReference type="ARBA" id="ARBA00051492"/>
    </source>
</evidence>
<comment type="catalytic activity">
    <reaction evidence="16">
        <text>N-(15Z-tetracosenoyl)-ethanolamine + H2O = (15Z)-tetracosenoate + ethanolamine</text>
        <dbReference type="Rhea" id="RHEA:63144"/>
        <dbReference type="ChEBI" id="CHEBI:15377"/>
        <dbReference type="ChEBI" id="CHEBI:32392"/>
        <dbReference type="ChEBI" id="CHEBI:57603"/>
        <dbReference type="ChEBI" id="CHEBI:146187"/>
    </reaction>
    <physiologicalReaction direction="left-to-right" evidence="16">
        <dbReference type="Rhea" id="RHEA:63145"/>
    </physiologicalReaction>
</comment>
<gene>
    <name evidence="39" type="primary">LOC109307432</name>
</gene>
<evidence type="ECO:0000256" key="16">
    <source>
        <dbReference type="ARBA" id="ARBA00050992"/>
    </source>
</evidence>
<accession>A0A7M4FPG3</accession>
<dbReference type="GO" id="GO:0017064">
    <property type="term" value="F:fatty acid amide hydrolase activity"/>
    <property type="evidence" value="ECO:0007669"/>
    <property type="project" value="UniProtKB-EC"/>
</dbReference>
<protein>
    <recommendedName>
        <fullName evidence="34">Fatty-acid amide hydrolase 1</fullName>
        <ecNumber evidence="3">3.5.1.99</ecNumber>
    </recommendedName>
    <alternativeName>
        <fullName evidence="37">Anandamide amidohydrolase 1</fullName>
    </alternativeName>
    <alternativeName>
        <fullName evidence="35">Fatty acid ester hydrolase</fullName>
    </alternativeName>
    <alternativeName>
        <fullName evidence="36">Oleamide hydrolase 1</fullName>
    </alternativeName>
</protein>
<evidence type="ECO:0000256" key="8">
    <source>
        <dbReference type="ARBA" id="ARBA00047450"/>
    </source>
</evidence>
<keyword evidence="7" id="KW-0443">Lipid metabolism</keyword>
<dbReference type="PANTHER" id="PTHR45847:SF12">
    <property type="entry name" value="AMIDASE DOMAIN-CONTAINING PROTEIN"/>
    <property type="match status" value="1"/>
</dbReference>
<dbReference type="GO" id="GO:0009062">
    <property type="term" value="P:fatty acid catabolic process"/>
    <property type="evidence" value="ECO:0007669"/>
    <property type="project" value="TreeGrafter"/>
</dbReference>
<evidence type="ECO:0000256" key="32">
    <source>
        <dbReference type="ARBA" id="ARBA00052857"/>
    </source>
</evidence>
<comment type="catalytic activity">
    <reaction evidence="12">
        <text>N-(5Z,8Z,11Z,14Z-eicosatetraenoyl)-L-serine + H2O = (5Z,8Z,11Z,14Z)-eicosatetraenoate + L-serine</text>
        <dbReference type="Rhea" id="RHEA:64116"/>
        <dbReference type="ChEBI" id="CHEBI:15377"/>
        <dbReference type="ChEBI" id="CHEBI:32395"/>
        <dbReference type="ChEBI" id="CHEBI:33384"/>
        <dbReference type="ChEBI" id="CHEBI:149697"/>
    </reaction>
    <physiologicalReaction direction="left-to-right" evidence="12">
        <dbReference type="Rhea" id="RHEA:64117"/>
    </physiologicalReaction>
</comment>
<evidence type="ECO:0000256" key="5">
    <source>
        <dbReference type="ARBA" id="ARBA00022801"/>
    </source>
</evidence>
<evidence type="ECO:0000256" key="17">
    <source>
        <dbReference type="ARBA" id="ARBA00051200"/>
    </source>
</evidence>
<comment type="catalytic activity">
    <reaction evidence="31">
        <text>(11Z,14Z,17Z)-eicosatrienamide + H2O = (11Z,14Z,17Z)-eicosatrienoate + NH4(+)</text>
        <dbReference type="Rhea" id="RHEA:63000"/>
        <dbReference type="ChEBI" id="CHEBI:15377"/>
        <dbReference type="ChEBI" id="CHEBI:28938"/>
        <dbReference type="ChEBI" id="CHEBI:77223"/>
        <dbReference type="ChEBI" id="CHEBI:146164"/>
    </reaction>
    <physiologicalReaction direction="left-to-right" evidence="31">
        <dbReference type="Rhea" id="RHEA:63001"/>
    </physiologicalReaction>
</comment>
<dbReference type="InterPro" id="IPR020556">
    <property type="entry name" value="Amidase_CS"/>
</dbReference>
<dbReference type="Ensembl" id="ENSCPRT00005030192.1">
    <property type="protein sequence ID" value="ENSCPRP00005025850.1"/>
    <property type="gene ID" value="ENSCPRG00005017934.1"/>
</dbReference>
<comment type="catalytic activity">
    <reaction evidence="27">
        <text>(6Z)-octadecenamide + H2O = (6Z)-octadecenoate + NH4(+)</text>
        <dbReference type="Rhea" id="RHEA:63008"/>
        <dbReference type="ChEBI" id="CHEBI:15377"/>
        <dbReference type="ChEBI" id="CHEBI:28938"/>
        <dbReference type="ChEBI" id="CHEBI:32375"/>
        <dbReference type="ChEBI" id="CHEBI:146168"/>
    </reaction>
    <physiologicalReaction direction="left-to-right" evidence="27">
        <dbReference type="Rhea" id="RHEA:63009"/>
    </physiologicalReaction>
</comment>
<evidence type="ECO:0000256" key="19">
    <source>
        <dbReference type="ARBA" id="ARBA00051346"/>
    </source>
</evidence>
<comment type="catalytic activity">
    <reaction evidence="10">
        <text>N-(9Z-octadecenoyl) ethanolamine + H2O = ethanolamine + (9Z)-octadecenoate</text>
        <dbReference type="Rhea" id="RHEA:45060"/>
        <dbReference type="ChEBI" id="CHEBI:15377"/>
        <dbReference type="ChEBI" id="CHEBI:30823"/>
        <dbReference type="ChEBI" id="CHEBI:57603"/>
        <dbReference type="ChEBI" id="CHEBI:71466"/>
    </reaction>
    <physiologicalReaction direction="left-to-right" evidence="10">
        <dbReference type="Rhea" id="RHEA:45061"/>
    </physiologicalReaction>
</comment>
<comment type="catalytic activity">
    <reaction evidence="29">
        <text>N-tricosanoyl-taurine + H2O = tricosanoate + taurine</text>
        <dbReference type="Rhea" id="RHEA:63164"/>
        <dbReference type="ChEBI" id="CHEBI:15377"/>
        <dbReference type="ChEBI" id="CHEBI:79007"/>
        <dbReference type="ChEBI" id="CHEBI:146197"/>
        <dbReference type="ChEBI" id="CHEBI:507393"/>
    </reaction>
    <physiologicalReaction direction="left-to-right" evidence="29">
        <dbReference type="Rhea" id="RHEA:63165"/>
    </physiologicalReaction>
</comment>
<dbReference type="FunFam" id="3.90.1300.10:FF:000001">
    <property type="entry name" value="Fatty-acid amide hydrolase 1"/>
    <property type="match status" value="1"/>
</dbReference>
<dbReference type="InterPro" id="IPR052096">
    <property type="entry name" value="Endocannabinoid_amidase"/>
</dbReference>
<evidence type="ECO:0000256" key="14">
    <source>
        <dbReference type="ARBA" id="ARBA00050481"/>
    </source>
</evidence>
<sequence>MIQETLGHLLPELELDPHTVSALLCASAAAVAALNWMQRRRIQKKMEEARRMRDLGLQCMEKAVQRFKQQNPGADPSRILSLPLVELAEKLKEGSLSAESVLYTYVDKALAVTRELNCLRHVIPECEGQLRDLQGQKEKGLLHGVPVSIKDHIGYKGHLSTCGFAPFLGPPEQENSVLVQVLKHQGAIPFAITNVPQSLFNYDCSNAIFGQTLNPWDHRKSPGGSSGGEGALIAAGGSILGFGSDLGGSIRLPSSFCGLCGLKPTGKRLSLSGVTVPVPGLLSVTGAIGPMAQDVGGLALCMRALLGDALFQLDPTVPPIPFNEKLFCASTPLRIGYYETDGYFLLPPCMRRAVRETGELLQEAGHTLVPFAPPRVDYVVNELFMRGAFADGCSTLVDLFAQDLVDPGLKPQVNCYRIPVLVKKILALLVRPLFPRLARHLDALCGVR</sequence>
<evidence type="ECO:0000256" key="3">
    <source>
        <dbReference type="ARBA" id="ARBA00012112"/>
    </source>
</evidence>
<evidence type="ECO:0000256" key="20">
    <source>
        <dbReference type="ARBA" id="ARBA00051454"/>
    </source>
</evidence>
<evidence type="ECO:0000256" key="13">
    <source>
        <dbReference type="ARBA" id="ARBA00050403"/>
    </source>
</evidence>
<comment type="catalytic activity">
    <reaction evidence="26">
        <text>N-docosanoyl-ethanolamine + H2O = docosanoate + ethanolamine</text>
        <dbReference type="Rhea" id="RHEA:63128"/>
        <dbReference type="ChEBI" id="CHEBI:15377"/>
        <dbReference type="ChEBI" id="CHEBI:23858"/>
        <dbReference type="ChEBI" id="CHEBI:57603"/>
        <dbReference type="ChEBI" id="CHEBI:146186"/>
    </reaction>
    <physiologicalReaction direction="left-to-right" evidence="26">
        <dbReference type="Rhea" id="RHEA:63129"/>
    </physiologicalReaction>
</comment>
<comment type="catalytic activity">
    <reaction evidence="25">
        <text>(9Z,12Z)-octadecadienamide + H2O = (9Z,12Z)-octadecadienoate + NH4(+)</text>
        <dbReference type="Rhea" id="RHEA:63020"/>
        <dbReference type="ChEBI" id="CHEBI:15377"/>
        <dbReference type="ChEBI" id="CHEBI:28938"/>
        <dbReference type="ChEBI" id="CHEBI:30245"/>
        <dbReference type="ChEBI" id="CHEBI:82984"/>
    </reaction>
    <physiologicalReaction direction="left-to-right" evidence="25">
        <dbReference type="Rhea" id="RHEA:63021"/>
    </physiologicalReaction>
</comment>
<comment type="catalytic activity">
    <reaction evidence="15">
        <text>tetradecamide + H2O = tetradecanoate + NH4(+)</text>
        <dbReference type="Rhea" id="RHEA:62992"/>
        <dbReference type="ChEBI" id="CHEBI:15377"/>
        <dbReference type="ChEBI" id="CHEBI:28938"/>
        <dbReference type="ChEBI" id="CHEBI:30807"/>
        <dbReference type="ChEBI" id="CHEBI:137125"/>
    </reaction>
    <physiologicalReaction direction="left-to-right" evidence="15">
        <dbReference type="Rhea" id="RHEA:62993"/>
    </physiologicalReaction>
</comment>
<organism evidence="39 40">
    <name type="scientific">Crocodylus porosus</name>
    <name type="common">Saltwater crocodile</name>
    <name type="synonym">Estuarine crocodile</name>
    <dbReference type="NCBI Taxonomy" id="8502"/>
    <lineage>
        <taxon>Eukaryota</taxon>
        <taxon>Metazoa</taxon>
        <taxon>Chordata</taxon>
        <taxon>Craniata</taxon>
        <taxon>Vertebrata</taxon>
        <taxon>Euteleostomi</taxon>
        <taxon>Archelosauria</taxon>
        <taxon>Archosauria</taxon>
        <taxon>Crocodylia</taxon>
        <taxon>Longirostres</taxon>
        <taxon>Crocodylidae</taxon>
        <taxon>Crocodylus</taxon>
    </lineage>
</organism>
<reference evidence="39" key="1">
    <citation type="submission" date="2025-08" db="UniProtKB">
        <authorList>
            <consortium name="Ensembl"/>
        </authorList>
    </citation>
    <scope>IDENTIFICATION</scope>
</reference>
<evidence type="ECO:0000256" key="26">
    <source>
        <dbReference type="ARBA" id="ARBA00052458"/>
    </source>
</evidence>
<dbReference type="OMA" id="AQVATNC"/>
<evidence type="ECO:0000256" key="6">
    <source>
        <dbReference type="ARBA" id="ARBA00022963"/>
    </source>
</evidence>
<dbReference type="Pfam" id="PF01425">
    <property type="entry name" value="Amidase"/>
    <property type="match status" value="1"/>
</dbReference>
<evidence type="ECO:0000256" key="34">
    <source>
        <dbReference type="ARBA" id="ARBA00073178"/>
    </source>
</evidence>
<dbReference type="GeneTree" id="ENSGT00940000163316"/>
<evidence type="ECO:0000259" key="38">
    <source>
        <dbReference type="Pfam" id="PF01425"/>
    </source>
</evidence>
<comment type="catalytic activity">
    <reaction evidence="14">
        <text>1-O-methyl-(5Z,8Z,11Z,14Z)-eicosatetraenoate + H2O = methanol + (5Z,8Z,11Z,14Z)-eicosatetraenoate + H(+)</text>
        <dbReference type="Rhea" id="RHEA:63052"/>
        <dbReference type="ChEBI" id="CHEBI:15377"/>
        <dbReference type="ChEBI" id="CHEBI:15378"/>
        <dbReference type="ChEBI" id="CHEBI:17790"/>
        <dbReference type="ChEBI" id="CHEBI:32395"/>
        <dbReference type="ChEBI" id="CHEBI:78033"/>
    </reaction>
    <physiologicalReaction direction="left-to-right" evidence="14">
        <dbReference type="Rhea" id="RHEA:63053"/>
    </physiologicalReaction>
</comment>
<comment type="catalytic activity">
    <reaction evidence="32">
        <text>(8Z,11Z,14Z)-eicosatrienamide + H2O = (8Z,11Z,14Z)-eicosatrienoate + NH4(+)</text>
        <dbReference type="Rhea" id="RHEA:62996"/>
        <dbReference type="ChEBI" id="CHEBI:15377"/>
        <dbReference type="ChEBI" id="CHEBI:28938"/>
        <dbReference type="ChEBI" id="CHEBI:71589"/>
        <dbReference type="ChEBI" id="CHEBI:146163"/>
    </reaction>
    <physiologicalReaction direction="left-to-right" evidence="32">
        <dbReference type="Rhea" id="RHEA:62997"/>
    </physiologicalReaction>
</comment>
<dbReference type="SUPFAM" id="SSF75304">
    <property type="entry name" value="Amidase signature (AS) enzymes"/>
    <property type="match status" value="1"/>
</dbReference>
<evidence type="ECO:0000256" key="2">
    <source>
        <dbReference type="ARBA" id="ARBA00009199"/>
    </source>
</evidence>
<keyword evidence="5" id="KW-0378">Hydrolase</keyword>
<evidence type="ECO:0000256" key="25">
    <source>
        <dbReference type="ARBA" id="ARBA00052426"/>
    </source>
</evidence>
<evidence type="ECO:0000256" key="29">
    <source>
        <dbReference type="ARBA" id="ARBA00052634"/>
    </source>
</evidence>
<evidence type="ECO:0000256" key="11">
    <source>
        <dbReference type="ARBA" id="ARBA00048606"/>
    </source>
</evidence>
<evidence type="ECO:0000256" key="4">
    <source>
        <dbReference type="ARBA" id="ARBA00022553"/>
    </source>
</evidence>
<evidence type="ECO:0000256" key="37">
    <source>
        <dbReference type="ARBA" id="ARBA00077216"/>
    </source>
</evidence>
<comment type="catalytic activity">
    <reaction evidence="11">
        <text>N-(5Z,8Z,11Z,14Z-eicosatetraenoyl)-ethanolamine + H2O = ethanolamine + (5Z,8Z,11Z,14Z)-eicosatetraenoate</text>
        <dbReference type="Rhea" id="RHEA:26136"/>
        <dbReference type="ChEBI" id="CHEBI:2700"/>
        <dbReference type="ChEBI" id="CHEBI:15377"/>
        <dbReference type="ChEBI" id="CHEBI:32395"/>
        <dbReference type="ChEBI" id="CHEBI:57603"/>
        <dbReference type="EC" id="3.5.1.99"/>
    </reaction>
    <physiologicalReaction direction="left-to-right" evidence="11">
        <dbReference type="Rhea" id="RHEA:26137"/>
    </physiologicalReaction>
</comment>
<comment type="catalytic activity">
    <reaction evidence="18">
        <text>(11Z)-eicosenamide + H2O = (11Z)-eicosenoate + NH4(+)</text>
        <dbReference type="Rhea" id="RHEA:63120"/>
        <dbReference type="ChEBI" id="CHEBI:15377"/>
        <dbReference type="ChEBI" id="CHEBI:28938"/>
        <dbReference type="ChEBI" id="CHEBI:32426"/>
        <dbReference type="ChEBI" id="CHEBI:146167"/>
    </reaction>
    <physiologicalReaction direction="left-to-right" evidence="18">
        <dbReference type="Rhea" id="RHEA:63121"/>
    </physiologicalReaction>
</comment>
<evidence type="ECO:0000256" key="33">
    <source>
        <dbReference type="ARBA" id="ARBA00052906"/>
    </source>
</evidence>
<evidence type="ECO:0000256" key="36">
    <source>
        <dbReference type="ARBA" id="ARBA00077157"/>
    </source>
</evidence>
<feature type="domain" description="Amidase" evidence="38">
    <location>
        <begin position="101"/>
        <end position="408"/>
    </location>
</feature>
<evidence type="ECO:0000256" key="15">
    <source>
        <dbReference type="ARBA" id="ARBA00050766"/>
    </source>
</evidence>
<reference evidence="39" key="2">
    <citation type="submission" date="2025-09" db="UniProtKB">
        <authorList>
            <consortium name="Ensembl"/>
        </authorList>
    </citation>
    <scope>IDENTIFICATION</scope>
</reference>
<comment type="catalytic activity">
    <reaction evidence="20">
        <text>N-octadecanoyl ethanolamine + H2O = octadecanoate + ethanolamine</text>
        <dbReference type="Rhea" id="RHEA:63124"/>
        <dbReference type="ChEBI" id="CHEBI:15377"/>
        <dbReference type="ChEBI" id="CHEBI:25629"/>
        <dbReference type="ChEBI" id="CHEBI:57603"/>
        <dbReference type="ChEBI" id="CHEBI:85299"/>
    </reaction>
    <physiologicalReaction direction="left-to-right" evidence="20">
        <dbReference type="Rhea" id="RHEA:63125"/>
    </physiologicalReaction>
</comment>
<comment type="catalytic activity">
    <reaction evidence="28">
        <text>N-(15Z-tetracosenoyl)-taurine + H2O = (15Z)-tetracosenoate + taurine</text>
        <dbReference type="Rhea" id="RHEA:63160"/>
        <dbReference type="ChEBI" id="CHEBI:15377"/>
        <dbReference type="ChEBI" id="CHEBI:32392"/>
        <dbReference type="ChEBI" id="CHEBI:146198"/>
        <dbReference type="ChEBI" id="CHEBI:507393"/>
    </reaction>
    <physiologicalReaction direction="left-to-right" evidence="28">
        <dbReference type="Rhea" id="RHEA:63161"/>
    </physiologicalReaction>
</comment>
<dbReference type="AlphaFoldDB" id="A0A7M4FPG3"/>
<comment type="catalytic activity">
    <reaction evidence="24">
        <text>(9Z,12Z,15Z)-octadecatrienamide + H2O = (9Z,12Z,15Z)-octadecatrienoate + NH4(+)</text>
        <dbReference type="Rhea" id="RHEA:62976"/>
        <dbReference type="ChEBI" id="CHEBI:15377"/>
        <dbReference type="ChEBI" id="CHEBI:28938"/>
        <dbReference type="ChEBI" id="CHEBI:32387"/>
        <dbReference type="ChEBI" id="CHEBI:142684"/>
    </reaction>
    <physiologicalReaction direction="left-to-right" evidence="24">
        <dbReference type="Rhea" id="RHEA:62977"/>
    </physiologicalReaction>
</comment>
<comment type="similarity">
    <text evidence="2">Belongs to the amidase family.</text>
</comment>
<comment type="catalytic activity">
    <reaction evidence="9">
        <text>2-(5Z,8Z,11Z,14Z-eicosatetraenoyl)-glycerol + H2O = glycerol + (5Z,8Z,11Z,14Z)-eicosatetraenoate + H(+)</text>
        <dbReference type="Rhea" id="RHEA:26132"/>
        <dbReference type="ChEBI" id="CHEBI:15377"/>
        <dbReference type="ChEBI" id="CHEBI:15378"/>
        <dbReference type="ChEBI" id="CHEBI:17754"/>
        <dbReference type="ChEBI" id="CHEBI:32395"/>
        <dbReference type="ChEBI" id="CHEBI:52392"/>
    </reaction>
    <physiologicalReaction direction="left-to-right" evidence="9">
        <dbReference type="Rhea" id="RHEA:26133"/>
    </physiologicalReaction>
</comment>
<evidence type="ECO:0000256" key="24">
    <source>
        <dbReference type="ARBA" id="ARBA00052337"/>
    </source>
</evidence>
<dbReference type="Proteomes" id="UP000594220">
    <property type="component" value="Unplaced"/>
</dbReference>
<comment type="catalytic activity">
    <reaction evidence="23">
        <text>N-(9Z-octadecenoyl)-taurine + H2O = taurine + (9Z)-octadecenoate</text>
        <dbReference type="Rhea" id="RHEA:63148"/>
        <dbReference type="ChEBI" id="CHEBI:15377"/>
        <dbReference type="ChEBI" id="CHEBI:30823"/>
        <dbReference type="ChEBI" id="CHEBI:146191"/>
        <dbReference type="ChEBI" id="CHEBI:507393"/>
    </reaction>
    <physiologicalReaction direction="left-to-right" evidence="23">
        <dbReference type="Rhea" id="RHEA:63149"/>
    </physiologicalReaction>
</comment>
<evidence type="ECO:0000256" key="30">
    <source>
        <dbReference type="ARBA" id="ARBA00052709"/>
    </source>
</evidence>
<proteinExistence type="inferred from homology"/>
<dbReference type="InterPro" id="IPR023631">
    <property type="entry name" value="Amidase_dom"/>
</dbReference>
<comment type="catalytic activity">
    <reaction evidence="17">
        <text>(5Z,8Z,11Z,14Z)-eicosatetraenamide + H2O = (5Z,8Z,11Z,14Z)-eicosatetraenoate + NH4(+)</text>
        <dbReference type="Rhea" id="RHEA:63016"/>
        <dbReference type="ChEBI" id="CHEBI:15377"/>
        <dbReference type="ChEBI" id="CHEBI:28938"/>
        <dbReference type="ChEBI" id="CHEBI:32395"/>
        <dbReference type="ChEBI" id="CHEBI:137830"/>
    </reaction>
    <physiologicalReaction direction="left-to-right" evidence="17">
        <dbReference type="Rhea" id="RHEA:63017"/>
    </physiologicalReaction>
</comment>
<evidence type="ECO:0000313" key="39">
    <source>
        <dbReference type="Ensembl" id="ENSCPRP00005025850.1"/>
    </source>
</evidence>
<keyword evidence="4" id="KW-0597">Phosphoprotein</keyword>
<comment type="catalytic activity">
    <reaction evidence="21">
        <text>N-tetracosanoyl-taurine + H2O = tetracosanoate + taurine</text>
        <dbReference type="Rhea" id="RHEA:63140"/>
        <dbReference type="ChEBI" id="CHEBI:15377"/>
        <dbReference type="ChEBI" id="CHEBI:31014"/>
        <dbReference type="ChEBI" id="CHEBI:132049"/>
        <dbReference type="ChEBI" id="CHEBI:507393"/>
    </reaction>
    <physiologicalReaction direction="left-to-right" evidence="21">
        <dbReference type="Rhea" id="RHEA:63141"/>
    </physiologicalReaction>
</comment>
<evidence type="ECO:0000256" key="31">
    <source>
        <dbReference type="ARBA" id="ARBA00052818"/>
    </source>
</evidence>
<evidence type="ECO:0000256" key="23">
    <source>
        <dbReference type="ARBA" id="ARBA00052289"/>
    </source>
</evidence>